<dbReference type="STRING" id="36166.T1GXF4"/>
<keyword evidence="5" id="KW-1133">Transmembrane helix</keyword>
<dbReference type="EMBL" id="CAQQ02139743">
    <property type="status" value="NOT_ANNOTATED_CDS"/>
    <property type="molecule type" value="Genomic_DNA"/>
</dbReference>
<organism evidence="7 8">
    <name type="scientific">Megaselia scalaris</name>
    <name type="common">Humpbacked fly</name>
    <name type="synonym">Phora scalaris</name>
    <dbReference type="NCBI Taxonomy" id="36166"/>
    <lineage>
        <taxon>Eukaryota</taxon>
        <taxon>Metazoa</taxon>
        <taxon>Ecdysozoa</taxon>
        <taxon>Arthropoda</taxon>
        <taxon>Hexapoda</taxon>
        <taxon>Insecta</taxon>
        <taxon>Pterygota</taxon>
        <taxon>Neoptera</taxon>
        <taxon>Endopterygota</taxon>
        <taxon>Diptera</taxon>
        <taxon>Brachycera</taxon>
        <taxon>Muscomorpha</taxon>
        <taxon>Platypezoidea</taxon>
        <taxon>Phoridae</taxon>
        <taxon>Megaseliini</taxon>
        <taxon>Megaselia</taxon>
    </lineage>
</organism>
<evidence type="ECO:0000256" key="4">
    <source>
        <dbReference type="ARBA" id="ARBA00022968"/>
    </source>
</evidence>
<evidence type="ECO:0000313" key="7">
    <source>
        <dbReference type="EnsemblMetazoa" id="MESCA008503-PA"/>
    </source>
</evidence>
<keyword evidence="6" id="KW-0472">Membrane</keyword>
<evidence type="ECO:0000256" key="1">
    <source>
        <dbReference type="ARBA" id="ARBA00004606"/>
    </source>
</evidence>
<protein>
    <recommendedName>
        <fullName evidence="9">Glycoprotein-N-acetylgalactosamine 3-beta-galactosyltransferase 1</fullName>
    </recommendedName>
</protein>
<dbReference type="GO" id="GO:0016263">
    <property type="term" value="F:glycoprotein-N-acetylgalactosamine 3-beta-galactosyltransferase activity"/>
    <property type="evidence" value="ECO:0007669"/>
    <property type="project" value="TreeGrafter"/>
</dbReference>
<name>T1GXF4_MEGSC</name>
<reference evidence="8" key="1">
    <citation type="submission" date="2013-02" db="EMBL/GenBank/DDBJ databases">
        <authorList>
            <person name="Hughes D."/>
        </authorList>
    </citation>
    <scope>NUCLEOTIDE SEQUENCE</scope>
    <source>
        <strain>Durham</strain>
        <strain evidence="8">NC isolate 2 -- Noor lab</strain>
    </source>
</reference>
<evidence type="ECO:0000256" key="3">
    <source>
        <dbReference type="ARBA" id="ARBA00022692"/>
    </source>
</evidence>
<dbReference type="AlphaFoldDB" id="T1GXF4"/>
<proteinExistence type="inferred from homology"/>
<dbReference type="PANTHER" id="PTHR23033">
    <property type="entry name" value="BETA1,3-GALACTOSYLTRANSFERASE"/>
    <property type="match status" value="1"/>
</dbReference>
<dbReference type="Gene3D" id="3.90.550.50">
    <property type="match status" value="1"/>
</dbReference>
<sequence>YIVVENLRYLLYPYSPKTPVYFGHRFNAFQKEGYMSGGAGYILSQGALEVFVTKALNDEKLCRQDGRGAEDIELAKCLVNVGVQSGDSRDWTTLQGRFFPFAASSHLLMTYDKNYWFWKYQYYEPTLERQCCSDRSVAFHYIPPSELYLYDYMTYHLRPYGISEEIPTLPRKLRVDE</sequence>
<evidence type="ECO:0008006" key="9">
    <source>
        <dbReference type="Google" id="ProtNLM"/>
    </source>
</evidence>
<dbReference type="EnsemblMetazoa" id="MESCA008503-RA">
    <property type="protein sequence ID" value="MESCA008503-PA"/>
    <property type="gene ID" value="MESCA008503"/>
</dbReference>
<dbReference type="HOGENOM" id="CLU_035857_1_1_1"/>
<dbReference type="PANTHER" id="PTHR23033:SF14">
    <property type="entry name" value="GLYCOPROTEIN-N-ACETYLGALACTOSAMINE 3-BETA-GALACTOSYLTRANSFERASE 1-RELATED"/>
    <property type="match status" value="1"/>
</dbReference>
<comment type="subcellular location">
    <subcellularLocation>
        <location evidence="1">Membrane</location>
        <topology evidence="1">Single-pass type II membrane protein</topology>
    </subcellularLocation>
</comment>
<evidence type="ECO:0000256" key="6">
    <source>
        <dbReference type="ARBA" id="ARBA00023136"/>
    </source>
</evidence>
<keyword evidence="4" id="KW-0735">Signal-anchor</keyword>
<dbReference type="Proteomes" id="UP000015102">
    <property type="component" value="Unassembled WGS sequence"/>
</dbReference>
<accession>T1GXF4</accession>
<keyword evidence="8" id="KW-1185">Reference proteome</keyword>
<comment type="similarity">
    <text evidence="2">Belongs to the glycosyltransferase 31 family. Beta3-Gal-T subfamily.</text>
</comment>
<evidence type="ECO:0000313" key="8">
    <source>
        <dbReference type="Proteomes" id="UP000015102"/>
    </source>
</evidence>
<evidence type="ECO:0000256" key="5">
    <source>
        <dbReference type="ARBA" id="ARBA00022989"/>
    </source>
</evidence>
<reference evidence="7" key="2">
    <citation type="submission" date="2015-06" db="UniProtKB">
        <authorList>
            <consortium name="EnsemblMetazoa"/>
        </authorList>
    </citation>
    <scope>IDENTIFICATION</scope>
</reference>
<dbReference type="GO" id="GO:0016020">
    <property type="term" value="C:membrane"/>
    <property type="evidence" value="ECO:0007669"/>
    <property type="project" value="UniProtKB-SubCell"/>
</dbReference>
<dbReference type="OMA" id="FTHAVYP"/>
<evidence type="ECO:0000256" key="2">
    <source>
        <dbReference type="ARBA" id="ARBA00006462"/>
    </source>
</evidence>
<dbReference type="InterPro" id="IPR026050">
    <property type="entry name" value="C1GALT1/C1GALT1_chp1"/>
</dbReference>
<keyword evidence="3" id="KW-0812">Transmembrane</keyword>